<dbReference type="InterPro" id="IPR016032">
    <property type="entry name" value="Sig_transdc_resp-reg_C-effctor"/>
</dbReference>
<keyword evidence="2" id="KW-0472">Membrane</keyword>
<dbReference type="CDD" id="cd06170">
    <property type="entry name" value="LuxR_C_like"/>
    <property type="match status" value="1"/>
</dbReference>
<name>A0ABV1C664_9FIRM</name>
<keyword evidence="5" id="KW-1185">Reference proteome</keyword>
<dbReference type="RefSeq" id="WP_349186691.1">
    <property type="nucleotide sequence ID" value="NZ_JBBMEN010000013.1"/>
</dbReference>
<evidence type="ECO:0000256" key="2">
    <source>
        <dbReference type="SAM" id="Phobius"/>
    </source>
</evidence>
<reference evidence="4 5" key="1">
    <citation type="submission" date="2024-03" db="EMBL/GenBank/DDBJ databases">
        <title>Human intestinal bacterial collection.</title>
        <authorList>
            <person name="Pauvert C."/>
            <person name="Hitch T.C.A."/>
            <person name="Clavel T."/>
        </authorList>
    </citation>
    <scope>NUCLEOTIDE SEQUENCE [LARGE SCALE GENOMIC DNA]</scope>
    <source>
        <strain evidence="4 5">CLA-AA-H281</strain>
    </source>
</reference>
<dbReference type="InterPro" id="IPR000792">
    <property type="entry name" value="Tscrpt_reg_LuxR_C"/>
</dbReference>
<feature type="domain" description="HTH luxR-type" evidence="3">
    <location>
        <begin position="432"/>
        <end position="497"/>
    </location>
</feature>
<proteinExistence type="predicted"/>
<dbReference type="EMBL" id="JBBMEN010000013">
    <property type="protein sequence ID" value="MEQ2386179.1"/>
    <property type="molecule type" value="Genomic_DNA"/>
</dbReference>
<dbReference type="Pfam" id="PF00196">
    <property type="entry name" value="GerE"/>
    <property type="match status" value="1"/>
</dbReference>
<evidence type="ECO:0000259" key="3">
    <source>
        <dbReference type="PROSITE" id="PS50043"/>
    </source>
</evidence>
<organism evidence="4 5">
    <name type="scientific">Faecalibacterium intestinale</name>
    <dbReference type="NCBI Taxonomy" id="3133155"/>
    <lineage>
        <taxon>Bacteria</taxon>
        <taxon>Bacillati</taxon>
        <taxon>Bacillota</taxon>
        <taxon>Clostridia</taxon>
        <taxon>Eubacteriales</taxon>
        <taxon>Oscillospiraceae</taxon>
        <taxon>Faecalibacterium</taxon>
    </lineage>
</organism>
<keyword evidence="1" id="KW-0175">Coiled coil</keyword>
<dbReference type="Proteomes" id="UP001465119">
    <property type="component" value="Unassembled WGS sequence"/>
</dbReference>
<feature type="transmembrane region" description="Helical" evidence="2">
    <location>
        <begin position="20"/>
        <end position="42"/>
    </location>
</feature>
<dbReference type="InterPro" id="IPR036388">
    <property type="entry name" value="WH-like_DNA-bd_sf"/>
</dbReference>
<accession>A0ABV1C664</accession>
<feature type="transmembrane region" description="Helical" evidence="2">
    <location>
        <begin position="356"/>
        <end position="376"/>
    </location>
</feature>
<evidence type="ECO:0000313" key="4">
    <source>
        <dbReference type="EMBL" id="MEQ2386179.1"/>
    </source>
</evidence>
<dbReference type="Gene3D" id="1.10.10.10">
    <property type="entry name" value="Winged helix-like DNA-binding domain superfamily/Winged helix DNA-binding domain"/>
    <property type="match status" value="1"/>
</dbReference>
<evidence type="ECO:0000256" key="1">
    <source>
        <dbReference type="SAM" id="Coils"/>
    </source>
</evidence>
<sequence>MHFFARHRENIRQSAMSARLLWPCLLLLVLTFGAALFLFASLHNTKKDTTRSLEIQFSVFQNDVERYFDQLAVMGVNLSADMSALVDQRLAERKMAFDRLNDSPEVLNALEEEMIEPLCRSLRQTSCSGAFVLLDATVNTRMEGAEHSRAGLYVQKSGADTPTVPLLLYRGNAEVGKTHSVMPHRKWRMEFQTDQFPDYDRWMTPGSAPLYQCYTLTERFSIPGTSEEVQLFLLPLRGQDGTMYGLCGFEISESYFKQNFAQPTGFDRLICLLAPAGDGLNAGAALSSGTTDGYYHAPRDALALRSMGGRLTQLIGAGSAYAGITELCRLNENQAYRLAVCIPMADYQRLVFSGNLQMLLIGLFIAFFVVFCCIYFHRHILSPAFRQFEEDKRESRRRMDELQMERQQMQTELSRLADVCRNESVPDAFQTFLAGIPTLTKTERRIFDGYVAGLRSREIVEQLDIKDSTLRFHNKNIYEKLGVSSLKQLQQFAAILNSGGNSVPDDGTPGKGC</sequence>
<dbReference type="SUPFAM" id="SSF46894">
    <property type="entry name" value="C-terminal effector domain of the bipartite response regulators"/>
    <property type="match status" value="1"/>
</dbReference>
<protein>
    <submittedName>
        <fullName evidence="4">LuxR C-terminal-related transcriptional regulator</fullName>
    </submittedName>
</protein>
<evidence type="ECO:0000313" key="5">
    <source>
        <dbReference type="Proteomes" id="UP001465119"/>
    </source>
</evidence>
<dbReference type="PRINTS" id="PR00038">
    <property type="entry name" value="HTHLUXR"/>
</dbReference>
<keyword evidence="2" id="KW-0812">Transmembrane</keyword>
<keyword evidence="2" id="KW-1133">Transmembrane helix</keyword>
<feature type="coiled-coil region" evidence="1">
    <location>
        <begin position="385"/>
        <end position="419"/>
    </location>
</feature>
<dbReference type="SMART" id="SM00421">
    <property type="entry name" value="HTH_LUXR"/>
    <property type="match status" value="1"/>
</dbReference>
<dbReference type="PROSITE" id="PS50043">
    <property type="entry name" value="HTH_LUXR_2"/>
    <property type="match status" value="1"/>
</dbReference>
<comment type="caution">
    <text evidence="4">The sequence shown here is derived from an EMBL/GenBank/DDBJ whole genome shotgun (WGS) entry which is preliminary data.</text>
</comment>
<gene>
    <name evidence="4" type="ORF">WMO20_09605</name>
</gene>